<dbReference type="Proteomes" id="UP000230390">
    <property type="component" value="Unassembled WGS sequence"/>
</dbReference>
<reference evidence="1 2" key="1">
    <citation type="submission" date="2017-10" db="EMBL/GenBank/DDBJ databases">
        <title>Massilia psychrophilum sp. nov., a novel purple-pigmented bacterium isolated from Tianshan glacier, Xinjiang Municipality, China.</title>
        <authorList>
            <person name="Wang H."/>
        </authorList>
    </citation>
    <scope>NUCLEOTIDE SEQUENCE [LARGE SCALE GENOMIC DNA]</scope>
    <source>
        <strain evidence="1 2">JCM 30074</strain>
    </source>
</reference>
<comment type="caution">
    <text evidence="1">The sequence shown here is derived from an EMBL/GenBank/DDBJ whole genome shotgun (WGS) entry which is preliminary data.</text>
</comment>
<proteinExistence type="predicted"/>
<accession>A0A2G8THL6</accession>
<dbReference type="Pfam" id="PF12512">
    <property type="entry name" value="DUF3717"/>
    <property type="match status" value="1"/>
</dbReference>
<evidence type="ECO:0000313" key="1">
    <source>
        <dbReference type="EMBL" id="PIL45550.1"/>
    </source>
</evidence>
<evidence type="ECO:0008006" key="3">
    <source>
        <dbReference type="Google" id="ProtNLM"/>
    </source>
</evidence>
<name>A0A2G8THL6_9BURK</name>
<protein>
    <recommendedName>
        <fullName evidence="3">DUF3717 domain-containing protein</fullName>
    </recommendedName>
</protein>
<gene>
    <name evidence="1" type="ORF">CR105_09480</name>
</gene>
<dbReference type="AlphaFoldDB" id="A0A2G8THL6"/>
<evidence type="ECO:0000313" key="2">
    <source>
        <dbReference type="Proteomes" id="UP000230390"/>
    </source>
</evidence>
<organism evidence="1 2">
    <name type="scientific">Massilia eurypsychrophila</name>
    <dbReference type="NCBI Taxonomy" id="1485217"/>
    <lineage>
        <taxon>Bacteria</taxon>
        <taxon>Pseudomonadati</taxon>
        <taxon>Pseudomonadota</taxon>
        <taxon>Betaproteobacteria</taxon>
        <taxon>Burkholderiales</taxon>
        <taxon>Oxalobacteraceae</taxon>
        <taxon>Telluria group</taxon>
        <taxon>Massilia</taxon>
    </lineage>
</organism>
<dbReference type="InterPro" id="IPR022191">
    <property type="entry name" value="DUF3717"/>
</dbReference>
<keyword evidence="2" id="KW-1185">Reference proteome</keyword>
<sequence>MLTVQELEAAINFWRHQAPARGNEYALSREVNVLARAYALMIFNRAASIDIDTLDASVRGLIESWRATNPHTD</sequence>
<dbReference type="EMBL" id="PDOC01000004">
    <property type="protein sequence ID" value="PIL45550.1"/>
    <property type="molecule type" value="Genomic_DNA"/>
</dbReference>
<dbReference type="OrthoDB" id="8778662at2"/>